<keyword evidence="8" id="KW-1133">Transmembrane helix</keyword>
<evidence type="ECO:0000256" key="2">
    <source>
        <dbReference type="ARBA" id="ARBA00012438"/>
    </source>
</evidence>
<organism evidence="11 12">
    <name type="scientific">Marispirochaeta aestuarii</name>
    <dbReference type="NCBI Taxonomy" id="1963862"/>
    <lineage>
        <taxon>Bacteria</taxon>
        <taxon>Pseudomonadati</taxon>
        <taxon>Spirochaetota</taxon>
        <taxon>Spirochaetia</taxon>
        <taxon>Spirochaetales</taxon>
        <taxon>Spirochaetaceae</taxon>
        <taxon>Marispirochaeta</taxon>
    </lineage>
</organism>
<evidence type="ECO:0000256" key="3">
    <source>
        <dbReference type="ARBA" id="ARBA00022553"/>
    </source>
</evidence>
<evidence type="ECO:0000256" key="5">
    <source>
        <dbReference type="ARBA" id="ARBA00022741"/>
    </source>
</evidence>
<dbReference type="EC" id="2.7.13.3" evidence="2"/>
<dbReference type="InterPro" id="IPR011495">
    <property type="entry name" value="Sig_transdc_His_kin_sub2_dim/P"/>
</dbReference>
<evidence type="ECO:0000259" key="10">
    <source>
        <dbReference type="Pfam" id="PF07568"/>
    </source>
</evidence>
<dbReference type="Pfam" id="PF07568">
    <property type="entry name" value="HisKA_2"/>
    <property type="match status" value="1"/>
</dbReference>
<dbReference type="Gene3D" id="3.30.565.10">
    <property type="entry name" value="Histidine kinase-like ATPase, C-terminal domain"/>
    <property type="match status" value="1"/>
</dbReference>
<evidence type="ECO:0000256" key="6">
    <source>
        <dbReference type="ARBA" id="ARBA00022777"/>
    </source>
</evidence>
<name>A0A1Y1RTI4_9SPIO</name>
<keyword evidence="12" id="KW-1185">Reference proteome</keyword>
<evidence type="ECO:0000256" key="8">
    <source>
        <dbReference type="SAM" id="Phobius"/>
    </source>
</evidence>
<accession>A0A1Y1RTI4</accession>
<evidence type="ECO:0000313" key="11">
    <source>
        <dbReference type="EMBL" id="ORC30721.1"/>
    </source>
</evidence>
<evidence type="ECO:0000313" key="12">
    <source>
        <dbReference type="Proteomes" id="UP000192343"/>
    </source>
</evidence>
<dbReference type="PANTHER" id="PTHR41523">
    <property type="entry name" value="TWO-COMPONENT SYSTEM SENSOR PROTEIN"/>
    <property type="match status" value="1"/>
</dbReference>
<feature type="transmembrane region" description="Helical" evidence="8">
    <location>
        <begin position="84"/>
        <end position="104"/>
    </location>
</feature>
<evidence type="ECO:0000256" key="1">
    <source>
        <dbReference type="ARBA" id="ARBA00000085"/>
    </source>
</evidence>
<protein>
    <recommendedName>
        <fullName evidence="2">histidine kinase</fullName>
        <ecNumber evidence="2">2.7.13.3</ecNumber>
    </recommendedName>
</protein>
<evidence type="ECO:0000256" key="7">
    <source>
        <dbReference type="ARBA" id="ARBA00022840"/>
    </source>
</evidence>
<keyword evidence="8" id="KW-0472">Membrane</keyword>
<keyword evidence="3" id="KW-0597">Phosphoprotein</keyword>
<dbReference type="EMBL" id="MWQY01000028">
    <property type="protein sequence ID" value="ORC30721.1"/>
    <property type="molecule type" value="Genomic_DNA"/>
</dbReference>
<dbReference type="PANTHER" id="PTHR41523:SF8">
    <property type="entry name" value="ETHYLENE RESPONSE SENSOR PROTEIN"/>
    <property type="match status" value="1"/>
</dbReference>
<dbReference type="InterPro" id="IPR036890">
    <property type="entry name" value="HATPase_C_sf"/>
</dbReference>
<dbReference type="Pfam" id="PF02518">
    <property type="entry name" value="HATPase_c"/>
    <property type="match status" value="1"/>
</dbReference>
<dbReference type="RefSeq" id="WP_083052831.1">
    <property type="nucleotide sequence ID" value="NZ_MWQY01000028.1"/>
</dbReference>
<feature type="transmembrane region" description="Helical" evidence="8">
    <location>
        <begin position="116"/>
        <end position="136"/>
    </location>
</feature>
<comment type="catalytic activity">
    <reaction evidence="1">
        <text>ATP + protein L-histidine = ADP + protein N-phospho-L-histidine.</text>
        <dbReference type="EC" id="2.7.13.3"/>
    </reaction>
</comment>
<feature type="domain" description="Histidine kinase/HSP90-like ATPase" evidence="9">
    <location>
        <begin position="299"/>
        <end position="391"/>
    </location>
</feature>
<keyword evidence="6" id="KW-0418">Kinase</keyword>
<dbReference type="GO" id="GO:0004673">
    <property type="term" value="F:protein histidine kinase activity"/>
    <property type="evidence" value="ECO:0007669"/>
    <property type="project" value="UniProtKB-EC"/>
</dbReference>
<dbReference type="SUPFAM" id="SSF55874">
    <property type="entry name" value="ATPase domain of HSP90 chaperone/DNA topoisomerase II/histidine kinase"/>
    <property type="match status" value="1"/>
</dbReference>
<gene>
    <name evidence="11" type="ORF">B4O97_17610</name>
</gene>
<dbReference type="STRING" id="1963862.B4O97_17610"/>
<dbReference type="InterPro" id="IPR003594">
    <property type="entry name" value="HATPase_dom"/>
</dbReference>
<feature type="transmembrane region" description="Helical" evidence="8">
    <location>
        <begin position="31"/>
        <end position="51"/>
    </location>
</feature>
<feature type="transmembrane region" description="Helical" evidence="8">
    <location>
        <begin position="141"/>
        <end position="157"/>
    </location>
</feature>
<dbReference type="GO" id="GO:0005524">
    <property type="term" value="F:ATP binding"/>
    <property type="evidence" value="ECO:0007669"/>
    <property type="project" value="UniProtKB-KW"/>
</dbReference>
<sequence>MKLGSIWNDLARNVFSSYADIDEIDKRRIEACLSLALVFFLTTIIYMSFSLARADFMVLPVTSLWAGISLGSFLLILKGKYDAGVLLEVTVLGILLQCRMILFPGINEHLPYDADLFLTILVFFAFLSGLTVRWIVLLHSYALVSLINVITFSFLYYQKDLLVSLALSTTFFHIFPMGIAYLLHFNIKRLQRLSQLDKLLLKESNHRIKNNLIILSSIINLEKKHDNSPQNHILDDLRAKVDAIMYLHEALYTEGAYRFVELSYYFDNLFQNTMRIEPEVTINSTVEGLRLDTKPALEIGLVLVELINNSLKHAVPRDSNIVINIDVFLKNRDLYIVYRDNGEALHTIHSIEDLSARTGLLIITRVVSGLGGTIQVDSNYGLKFTIVLPIEHNLYYGDLNPY</sequence>
<keyword evidence="5" id="KW-0547">Nucleotide-binding</keyword>
<dbReference type="OrthoDB" id="1223659at2"/>
<reference evidence="11 12" key="1">
    <citation type="submission" date="2017-03" db="EMBL/GenBank/DDBJ databases">
        <title>Draft Genome sequence of Marispirochaeta sp. strain JC444.</title>
        <authorList>
            <person name="Shivani Y."/>
            <person name="Subhash Y."/>
            <person name="Sasikala C."/>
            <person name="Ramana C."/>
        </authorList>
    </citation>
    <scope>NUCLEOTIDE SEQUENCE [LARGE SCALE GENOMIC DNA]</scope>
    <source>
        <strain evidence="11 12">JC444</strain>
    </source>
</reference>
<keyword evidence="8" id="KW-0812">Transmembrane</keyword>
<comment type="caution">
    <text evidence="11">The sequence shown here is derived from an EMBL/GenBank/DDBJ whole genome shotgun (WGS) entry which is preliminary data.</text>
</comment>
<feature type="transmembrane region" description="Helical" evidence="8">
    <location>
        <begin position="57"/>
        <end position="77"/>
    </location>
</feature>
<evidence type="ECO:0000259" key="9">
    <source>
        <dbReference type="Pfam" id="PF02518"/>
    </source>
</evidence>
<dbReference type="AlphaFoldDB" id="A0A1Y1RTI4"/>
<keyword evidence="4" id="KW-0808">Transferase</keyword>
<keyword evidence="7" id="KW-0067">ATP-binding</keyword>
<feature type="transmembrane region" description="Helical" evidence="8">
    <location>
        <begin position="163"/>
        <end position="183"/>
    </location>
</feature>
<dbReference type="Proteomes" id="UP000192343">
    <property type="component" value="Unassembled WGS sequence"/>
</dbReference>
<feature type="domain" description="Signal transduction histidine kinase subgroup 2 dimerisation and phosphoacceptor" evidence="10">
    <location>
        <begin position="203"/>
        <end position="275"/>
    </location>
</feature>
<proteinExistence type="predicted"/>
<evidence type="ECO:0000256" key="4">
    <source>
        <dbReference type="ARBA" id="ARBA00022679"/>
    </source>
</evidence>